<gene>
    <name evidence="1" type="ORF">ETU09_04760</name>
</gene>
<evidence type="ECO:0000313" key="1">
    <source>
        <dbReference type="EMBL" id="TWP29156.1"/>
    </source>
</evidence>
<dbReference type="AlphaFoldDB" id="A0A563DFW3"/>
<evidence type="ECO:0008006" key="3">
    <source>
        <dbReference type="Google" id="ProtNLM"/>
    </source>
</evidence>
<proteinExistence type="predicted"/>
<keyword evidence="2" id="KW-1185">Reference proteome</keyword>
<dbReference type="OrthoDB" id="998042at2"/>
<protein>
    <recommendedName>
        <fullName evidence="3">N-acetyltransferase</fullName>
    </recommendedName>
</protein>
<sequence length="136" mass="15860">MKVEVLMGTDPKVYEIIGPFAMDLNFIKANGYPLTTSSLHKWFVGIEEGEILCFCSVKYALTTKTMQLGNFFNLRGNKQRQLITKVIKTFTKEKQLGLNAFSNNDNLEFFYKLGFVMQTENKEWHNLKYEPKKEEE</sequence>
<name>A0A563DFW3_9FLAO</name>
<comment type="caution">
    <text evidence="1">The sequence shown here is derived from an EMBL/GenBank/DDBJ whole genome shotgun (WGS) entry which is preliminary data.</text>
</comment>
<dbReference type="EMBL" id="SELH01000016">
    <property type="protein sequence ID" value="TWP29156.1"/>
    <property type="molecule type" value="Genomic_DNA"/>
</dbReference>
<accession>A0A563DFW3</accession>
<evidence type="ECO:0000313" key="2">
    <source>
        <dbReference type="Proteomes" id="UP000319499"/>
    </source>
</evidence>
<reference evidence="1 2" key="1">
    <citation type="submission" date="2019-02" db="EMBL/GenBank/DDBJ databases">
        <title>Apibacter muscae sp. nov.: a novel member of the house fly microbiota.</title>
        <authorList>
            <person name="Park R."/>
        </authorList>
    </citation>
    <scope>NUCLEOTIDE SEQUENCE [LARGE SCALE GENOMIC DNA]</scope>
    <source>
        <strain evidence="1 2">AL1</strain>
    </source>
</reference>
<dbReference type="RefSeq" id="WP_146292187.1">
    <property type="nucleotide sequence ID" value="NZ_SELH01000016.1"/>
</dbReference>
<organism evidence="1 2">
    <name type="scientific">Apibacter muscae</name>
    <dbReference type="NCBI Taxonomy" id="2509004"/>
    <lineage>
        <taxon>Bacteria</taxon>
        <taxon>Pseudomonadati</taxon>
        <taxon>Bacteroidota</taxon>
        <taxon>Flavobacteriia</taxon>
        <taxon>Flavobacteriales</taxon>
        <taxon>Weeksellaceae</taxon>
        <taxon>Apibacter</taxon>
    </lineage>
</organism>
<dbReference type="Proteomes" id="UP000319499">
    <property type="component" value="Unassembled WGS sequence"/>
</dbReference>